<reference evidence="1 2" key="2">
    <citation type="submission" date="2018-11" db="EMBL/GenBank/DDBJ databases">
        <authorList>
            <consortium name="Pathogen Informatics"/>
        </authorList>
    </citation>
    <scope>NUCLEOTIDE SEQUENCE [LARGE SCALE GENOMIC DNA]</scope>
    <source>
        <strain evidence="1 2">MHpl1</strain>
    </source>
</reference>
<accession>A0A0N4XB16</accession>
<reference evidence="3" key="1">
    <citation type="submission" date="2017-02" db="UniProtKB">
        <authorList>
            <consortium name="WormBaseParasite"/>
        </authorList>
    </citation>
    <scope>IDENTIFICATION</scope>
</reference>
<evidence type="ECO:0000313" key="1">
    <source>
        <dbReference type="EMBL" id="VDO90639.1"/>
    </source>
</evidence>
<gene>
    <name evidence="1" type="ORF">HPLM_LOCUS21550</name>
</gene>
<dbReference type="EMBL" id="UZAF01023619">
    <property type="protein sequence ID" value="VDO90639.1"/>
    <property type="molecule type" value="Genomic_DNA"/>
</dbReference>
<dbReference type="AlphaFoldDB" id="A0A0N4XB16"/>
<evidence type="ECO:0000313" key="3">
    <source>
        <dbReference type="WBParaSite" id="HPLM_0002156101-mRNA-1"/>
    </source>
</evidence>
<proteinExistence type="predicted"/>
<protein>
    <submittedName>
        <fullName evidence="1 3">Uncharacterized protein</fullName>
    </submittedName>
</protein>
<dbReference type="Proteomes" id="UP000268014">
    <property type="component" value="Unassembled WGS sequence"/>
</dbReference>
<dbReference type="WBParaSite" id="HPLM_0002156101-mRNA-1">
    <property type="protein sequence ID" value="HPLM_0002156101-mRNA-1"/>
    <property type="gene ID" value="HPLM_0002156101"/>
</dbReference>
<organism evidence="3">
    <name type="scientific">Haemonchus placei</name>
    <name type="common">Barber's pole worm</name>
    <dbReference type="NCBI Taxonomy" id="6290"/>
    <lineage>
        <taxon>Eukaryota</taxon>
        <taxon>Metazoa</taxon>
        <taxon>Ecdysozoa</taxon>
        <taxon>Nematoda</taxon>
        <taxon>Chromadorea</taxon>
        <taxon>Rhabditida</taxon>
        <taxon>Rhabditina</taxon>
        <taxon>Rhabditomorpha</taxon>
        <taxon>Strongyloidea</taxon>
        <taxon>Trichostrongylidae</taxon>
        <taxon>Haemonchus</taxon>
    </lineage>
</organism>
<keyword evidence="2" id="KW-1185">Reference proteome</keyword>
<sequence length="122" mass="13339">MGKTVGRETPCDVSGGELTNGYPGIQHAIGHIEPALFCKRGPEGNRRLGTLKSVARLQFNFRIIFDGDENDRVVGRRSAKKAHSINEKFHGGYESFEDDECTGRPPVVGDNHLVALDGADPY</sequence>
<evidence type="ECO:0000313" key="2">
    <source>
        <dbReference type="Proteomes" id="UP000268014"/>
    </source>
</evidence>
<name>A0A0N4XB16_HAEPC</name>